<dbReference type="SUPFAM" id="SSF46689">
    <property type="entry name" value="Homeodomain-like"/>
    <property type="match status" value="1"/>
</dbReference>
<evidence type="ECO:0000313" key="1">
    <source>
        <dbReference type="EMBL" id="OGI66437.1"/>
    </source>
</evidence>
<dbReference type="AlphaFoldDB" id="A0A1F6V9V3"/>
<name>A0A1F6V9V3_9BACT</name>
<gene>
    <name evidence="1" type="ORF">A2642_04830</name>
</gene>
<dbReference type="InterPro" id="IPR009057">
    <property type="entry name" value="Homeodomain-like_sf"/>
</dbReference>
<reference evidence="1 2" key="1">
    <citation type="journal article" date="2016" name="Nat. Commun.">
        <title>Thousands of microbial genomes shed light on interconnected biogeochemical processes in an aquifer system.</title>
        <authorList>
            <person name="Anantharaman K."/>
            <person name="Brown C.T."/>
            <person name="Hug L.A."/>
            <person name="Sharon I."/>
            <person name="Castelle C.J."/>
            <person name="Probst A.J."/>
            <person name="Thomas B.C."/>
            <person name="Singh A."/>
            <person name="Wilkins M.J."/>
            <person name="Karaoz U."/>
            <person name="Brodie E.L."/>
            <person name="Williams K.H."/>
            <person name="Hubbard S.S."/>
            <person name="Banfield J.F."/>
        </authorList>
    </citation>
    <scope>NUCLEOTIDE SEQUENCE [LARGE SCALE GENOMIC DNA]</scope>
</reference>
<dbReference type="EMBL" id="MFTJ01000011">
    <property type="protein sequence ID" value="OGI66437.1"/>
    <property type="molecule type" value="Genomic_DNA"/>
</dbReference>
<comment type="caution">
    <text evidence="1">The sequence shown here is derived from an EMBL/GenBank/DDBJ whole genome shotgun (WGS) entry which is preliminary data.</text>
</comment>
<evidence type="ECO:0000313" key="2">
    <source>
        <dbReference type="Proteomes" id="UP000178700"/>
    </source>
</evidence>
<evidence type="ECO:0008006" key="3">
    <source>
        <dbReference type="Google" id="ProtNLM"/>
    </source>
</evidence>
<organism evidence="1 2">
    <name type="scientific">Candidatus Nomurabacteria bacterium RIFCSPHIGHO2_01_FULL_39_10</name>
    <dbReference type="NCBI Taxonomy" id="1801733"/>
    <lineage>
        <taxon>Bacteria</taxon>
        <taxon>Candidatus Nomuraibacteriota</taxon>
    </lineage>
</organism>
<proteinExistence type="predicted"/>
<dbReference type="Proteomes" id="UP000178700">
    <property type="component" value="Unassembled WGS sequence"/>
</dbReference>
<sequence>MKSRLEEKYKAIELRKKGLSYKDIMREVKVSKSSLSGWFKLVELSPEEEKQLEIRAVQNSGQGRERASISNRKKRIERENIAKLEAQKIFEKYENDPNFILGVGLYWAEGSKRTSVFQFMNSDPQMILFMIYWVKNYLKISQKNTSLRIHTHEDFRPENYEKFWSELTKIPLTQFQKTIYKPNLHGIFKKNPSYKGCARLEVSGGIKILRILLYLKECLENKLKMLY</sequence>
<protein>
    <recommendedName>
        <fullName evidence="3">Resolvase HTH domain-containing protein</fullName>
    </recommendedName>
</protein>
<accession>A0A1F6V9V3</accession>